<dbReference type="RefSeq" id="WP_054196410.1">
    <property type="nucleotide sequence ID" value="NZ_CABMKQ010000014.1"/>
</dbReference>
<keyword evidence="4 7" id="KW-0812">Transmembrane</keyword>
<comment type="subcellular location">
    <subcellularLocation>
        <location evidence="1">Cell membrane</location>
        <topology evidence="1">Multi-pass membrane protein</topology>
    </subcellularLocation>
</comment>
<dbReference type="AlphaFoldDB" id="A0A0M4SU24"/>
<evidence type="ECO:0000256" key="1">
    <source>
        <dbReference type="ARBA" id="ARBA00004651"/>
    </source>
</evidence>
<evidence type="ECO:0000256" key="5">
    <source>
        <dbReference type="ARBA" id="ARBA00022989"/>
    </source>
</evidence>
<feature type="transmembrane region" description="Helical" evidence="7">
    <location>
        <begin position="106"/>
        <end position="126"/>
    </location>
</feature>
<dbReference type="PATRIC" id="fig|199.248.peg.715"/>
<dbReference type="Proteomes" id="UP000066049">
    <property type="component" value="Chromosome"/>
</dbReference>
<keyword evidence="3" id="KW-1003">Cell membrane</keyword>
<evidence type="ECO:0000256" key="3">
    <source>
        <dbReference type="ARBA" id="ARBA00022475"/>
    </source>
</evidence>
<evidence type="ECO:0000313" key="9">
    <source>
        <dbReference type="Proteomes" id="UP000066049"/>
    </source>
</evidence>
<organism evidence="8 9">
    <name type="scientific">Campylobacter concisus</name>
    <dbReference type="NCBI Taxonomy" id="199"/>
    <lineage>
        <taxon>Bacteria</taxon>
        <taxon>Pseudomonadati</taxon>
        <taxon>Campylobacterota</taxon>
        <taxon>Epsilonproteobacteria</taxon>
        <taxon>Campylobacterales</taxon>
        <taxon>Campylobacteraceae</taxon>
        <taxon>Campylobacter</taxon>
    </lineage>
</organism>
<name>A0A0M4SU24_9BACT</name>
<dbReference type="PANTHER" id="PTHR33452:SF1">
    <property type="entry name" value="INNER MEMBRANE PROTEIN YPHA-RELATED"/>
    <property type="match status" value="1"/>
</dbReference>
<dbReference type="GeneID" id="28662363"/>
<keyword evidence="5 7" id="KW-1133">Transmembrane helix</keyword>
<dbReference type="KEGG" id="ccoc:CCON33237_0689"/>
<evidence type="ECO:0000256" key="7">
    <source>
        <dbReference type="SAM" id="Phobius"/>
    </source>
</evidence>
<dbReference type="InterPro" id="IPR051907">
    <property type="entry name" value="DoxX-like_oxidoreductase"/>
</dbReference>
<gene>
    <name evidence="8" type="ORF">CCON33237_0689</name>
</gene>
<evidence type="ECO:0000256" key="4">
    <source>
        <dbReference type="ARBA" id="ARBA00022692"/>
    </source>
</evidence>
<comment type="similarity">
    <text evidence="2">Belongs to the DoxX family.</text>
</comment>
<dbReference type="InterPro" id="IPR032808">
    <property type="entry name" value="DoxX"/>
</dbReference>
<dbReference type="PANTHER" id="PTHR33452">
    <property type="entry name" value="OXIDOREDUCTASE CATD-RELATED"/>
    <property type="match status" value="1"/>
</dbReference>
<dbReference type="Pfam" id="PF07681">
    <property type="entry name" value="DoxX"/>
    <property type="match status" value="1"/>
</dbReference>
<dbReference type="GO" id="GO:0005886">
    <property type="term" value="C:plasma membrane"/>
    <property type="evidence" value="ECO:0007669"/>
    <property type="project" value="UniProtKB-SubCell"/>
</dbReference>
<evidence type="ECO:0000256" key="6">
    <source>
        <dbReference type="ARBA" id="ARBA00023136"/>
    </source>
</evidence>
<accession>A0A0M4SU24</accession>
<dbReference type="EMBL" id="CP012541">
    <property type="protein sequence ID" value="ALF47379.1"/>
    <property type="molecule type" value="Genomic_DNA"/>
</dbReference>
<feature type="transmembrane region" description="Helical" evidence="7">
    <location>
        <begin position="46"/>
        <end position="67"/>
    </location>
</feature>
<feature type="transmembrane region" description="Helical" evidence="7">
    <location>
        <begin position="73"/>
        <end position="94"/>
    </location>
</feature>
<evidence type="ECO:0000256" key="2">
    <source>
        <dbReference type="ARBA" id="ARBA00006679"/>
    </source>
</evidence>
<protein>
    <submittedName>
        <fullName evidence="8">DoxX family protein</fullName>
    </submittedName>
</protein>
<evidence type="ECO:0000313" key="8">
    <source>
        <dbReference type="EMBL" id="ALF47379.1"/>
    </source>
</evidence>
<proteinExistence type="inferred from homology"/>
<feature type="transmembrane region" description="Helical" evidence="7">
    <location>
        <begin position="6"/>
        <end position="25"/>
    </location>
</feature>
<reference evidence="9" key="1">
    <citation type="submission" date="2015-08" db="EMBL/GenBank/DDBJ databases">
        <title>Comparative genomics of the Campylobacter concisus group.</title>
        <authorList>
            <person name="Miller W.G."/>
            <person name="Yee E."/>
            <person name="Chapman M.H."/>
            <person name="Huynh S."/>
            <person name="Bono J.L."/>
            <person name="On S.L.W."/>
            <person name="St Leger J."/>
            <person name="Foster G."/>
            <person name="Parker C.T."/>
        </authorList>
    </citation>
    <scope>NUCLEOTIDE SEQUENCE [LARGE SCALE GENOMIC DNA]</scope>
    <source>
        <strain evidence="9">ATCC 33237</strain>
    </source>
</reference>
<keyword evidence="6 7" id="KW-0472">Membrane</keyword>
<sequence>MKNIDLGLLFIRLGLGICLFMHGFGKILHGLSGVKGILVNAGLPGFLAYFSYLGEVLAPIMLIIGFYSRVGAILVLGTSITILYSYYGFANLFALNEVNGFKSELIYLYIAISLCILLIGSGKYAVKQD</sequence>